<evidence type="ECO:0000259" key="3">
    <source>
        <dbReference type="Pfam" id="PF22685"/>
    </source>
</evidence>
<evidence type="ECO:0000259" key="2">
    <source>
        <dbReference type="Pfam" id="PF01408"/>
    </source>
</evidence>
<feature type="domain" description="Gfo/Idh/MocA-like oxidoreductase N-terminal" evidence="2">
    <location>
        <begin position="8"/>
        <end position="123"/>
    </location>
</feature>
<feature type="domain" description="Gal80p-like C-terminal" evidence="3">
    <location>
        <begin position="137"/>
        <end position="277"/>
    </location>
</feature>
<accession>A0A6J4IS80</accession>
<protein>
    <submittedName>
        <fullName evidence="4">Predicted dehydrogenase</fullName>
    </submittedName>
</protein>
<dbReference type="SUPFAM" id="SSF51735">
    <property type="entry name" value="NAD(P)-binding Rossmann-fold domains"/>
    <property type="match status" value="1"/>
</dbReference>
<dbReference type="InterPro" id="IPR036291">
    <property type="entry name" value="NAD(P)-bd_dom_sf"/>
</dbReference>
<dbReference type="PANTHER" id="PTHR43818:SF11">
    <property type="entry name" value="BCDNA.GH03377"/>
    <property type="match status" value="1"/>
</dbReference>
<evidence type="ECO:0000313" key="4">
    <source>
        <dbReference type="EMBL" id="CAA9257989.1"/>
    </source>
</evidence>
<organism evidence="4">
    <name type="scientific">uncultured Adhaeribacter sp</name>
    <dbReference type="NCBI Taxonomy" id="448109"/>
    <lineage>
        <taxon>Bacteria</taxon>
        <taxon>Pseudomonadati</taxon>
        <taxon>Bacteroidota</taxon>
        <taxon>Cytophagia</taxon>
        <taxon>Cytophagales</taxon>
        <taxon>Hymenobacteraceae</taxon>
        <taxon>Adhaeribacter</taxon>
        <taxon>environmental samples</taxon>
    </lineage>
</organism>
<dbReference type="Gene3D" id="3.30.360.10">
    <property type="entry name" value="Dihydrodipicolinate Reductase, domain 2"/>
    <property type="match status" value="1"/>
</dbReference>
<dbReference type="PANTHER" id="PTHR43818">
    <property type="entry name" value="BCDNA.GH03377"/>
    <property type="match status" value="1"/>
</dbReference>
<keyword evidence="1" id="KW-0560">Oxidoreductase</keyword>
<sequence length="372" mass="40012">MLIENKKIGVGIIGASEGSWAARAHLPALLKLKDQYEVVAISTKSLETAKTAAEKFGVAHAFANEFDLVQAPGVDLVVVAVKVPQHYHLVKTALGAGKMVYCEWPLGNGTPEAEELAALAREKIIKTFNGLQARSLPELKFLKDFIAGGGIGQVLSSNIIGSGGNWGFTLPNERDAYMLDPKNGATMMHVPFAHTMDGVAFCLGEWQAFSALLARQNHELLITSTNQLIPQLSNDHIMVNGTLEGGAVAAVHYRGGSSKSINFYWEIKGSKGEIVVSSPTGHLQFGKLQLQIAADNQELKELPVPDIYGQTAGGTPGTQANSSYSMYHAYKAVANDLAHGTTIVPDFEHAVRRHKFLDAIEKSAAQRGKELV</sequence>
<dbReference type="Gene3D" id="3.40.50.720">
    <property type="entry name" value="NAD(P)-binding Rossmann-like Domain"/>
    <property type="match status" value="1"/>
</dbReference>
<dbReference type="AlphaFoldDB" id="A0A6J4IS80"/>
<dbReference type="EMBL" id="CADCTJ010000683">
    <property type="protein sequence ID" value="CAA9257989.1"/>
    <property type="molecule type" value="Genomic_DNA"/>
</dbReference>
<reference evidence="4" key="1">
    <citation type="submission" date="2020-02" db="EMBL/GenBank/DDBJ databases">
        <authorList>
            <person name="Meier V. D."/>
        </authorList>
    </citation>
    <scope>NUCLEOTIDE SEQUENCE</scope>
    <source>
        <strain evidence="4">AVDCRST_MAG95</strain>
    </source>
</reference>
<proteinExistence type="predicted"/>
<dbReference type="Pfam" id="PF01408">
    <property type="entry name" value="GFO_IDH_MocA"/>
    <property type="match status" value="1"/>
</dbReference>
<dbReference type="GO" id="GO:0000166">
    <property type="term" value="F:nucleotide binding"/>
    <property type="evidence" value="ECO:0007669"/>
    <property type="project" value="InterPro"/>
</dbReference>
<evidence type="ECO:0000256" key="1">
    <source>
        <dbReference type="ARBA" id="ARBA00023002"/>
    </source>
</evidence>
<dbReference type="GO" id="GO:0016491">
    <property type="term" value="F:oxidoreductase activity"/>
    <property type="evidence" value="ECO:0007669"/>
    <property type="project" value="UniProtKB-KW"/>
</dbReference>
<name>A0A6J4IS80_9BACT</name>
<dbReference type="SUPFAM" id="SSF55347">
    <property type="entry name" value="Glyceraldehyde-3-phosphate dehydrogenase-like, C-terminal domain"/>
    <property type="match status" value="1"/>
</dbReference>
<dbReference type="Pfam" id="PF22685">
    <property type="entry name" value="Gal80p_C-like"/>
    <property type="match status" value="1"/>
</dbReference>
<dbReference type="InterPro" id="IPR055080">
    <property type="entry name" value="Gal80p-like_C"/>
</dbReference>
<gene>
    <name evidence="4" type="ORF">AVDCRST_MAG95-2182</name>
</gene>
<dbReference type="InterPro" id="IPR000683">
    <property type="entry name" value="Gfo/Idh/MocA-like_OxRdtase_N"/>
</dbReference>
<dbReference type="InterPro" id="IPR050463">
    <property type="entry name" value="Gfo/Idh/MocA_oxidrdct_glycsds"/>
</dbReference>